<dbReference type="PIRSF" id="PIRSF017184">
    <property type="entry name" value="Nnr"/>
    <property type="match status" value="1"/>
</dbReference>
<evidence type="ECO:0000313" key="23">
    <source>
        <dbReference type="Proteomes" id="UP001427805"/>
    </source>
</evidence>
<dbReference type="InterPro" id="IPR004443">
    <property type="entry name" value="YjeF_N_dom"/>
</dbReference>
<comment type="similarity">
    <text evidence="3 19">In the N-terminal section; belongs to the NnrE/AIBP family.</text>
</comment>
<dbReference type="EC" id="5.1.99.6" evidence="19"/>
<comment type="catalytic activity">
    <reaction evidence="2 18 19">
        <text>(6R)-NADPHX = (6S)-NADPHX</text>
        <dbReference type="Rhea" id="RHEA:32227"/>
        <dbReference type="ChEBI" id="CHEBI:64076"/>
        <dbReference type="ChEBI" id="CHEBI:64077"/>
        <dbReference type="EC" id="5.1.99.6"/>
    </reaction>
</comment>
<comment type="caution">
    <text evidence="18">Lacks conserved residue(s) required for the propagation of feature annotation.</text>
</comment>
<comment type="function">
    <text evidence="18">Catalyzes the epimerization of the S- and R-forms of NAD(P)HX, a damaged form of NAD(P)H that is a result of enzymatic or heat-dependent hydration. This is a prerequisite for the S-specific NAD(P)H-hydrate dehydratase to allow the repair of both epimers of NAD(P)HX.</text>
</comment>
<evidence type="ECO:0000256" key="18">
    <source>
        <dbReference type="HAMAP-Rule" id="MF_01966"/>
    </source>
</evidence>
<dbReference type="InterPro" id="IPR030677">
    <property type="entry name" value="Nnr"/>
</dbReference>
<evidence type="ECO:0000256" key="16">
    <source>
        <dbReference type="ARBA" id="ARBA00049209"/>
    </source>
</evidence>
<dbReference type="HAMAP" id="MF_01965">
    <property type="entry name" value="NADHX_dehydratase"/>
    <property type="match status" value="1"/>
</dbReference>
<dbReference type="SUPFAM" id="SSF53613">
    <property type="entry name" value="Ribokinase-like"/>
    <property type="match status" value="1"/>
</dbReference>
<sequence>MIPPGAPILTAEAMRAAEDAHFRGVPQLDVMERAGAAIAREAARFATGRDMLVLAGPGNNGGDAFVAARLLKAAGHDVTVAAMGEPQTPAARTMFERWEGATSSLYEARPRPILIDGLFGTGMSRALDRGPRALLADLAKGAEFSLAIDLPSGLETDSGADYGAPRVSATIALAALKPAHLLGAGLEKCGHVLLADIGIPVESAWHSLARPRIEAPGAFDHKYSRGMVAVIENAMPGAARLAAGAAASAGAGYVMLIGTDPASRVDAIVRKSVAAAEDLADALADPRIGVVVVGPGLGRDRRAEGLLKAVLATSHPLVLDGDALSLLGRNAARWLQARTAPSWLTPHGGEFDRLFGEAGGSKIDRTLAAAAEAQATIVHKGADTVIADPRGAVRVAAHASPWLSTAGTGDLLAGLLAARVACGDDALVAAETAVWLHAAAARRAGPAFVADALIGQIPQAVSECL</sequence>
<dbReference type="Pfam" id="PF03853">
    <property type="entry name" value="YjeF_N"/>
    <property type="match status" value="1"/>
</dbReference>
<comment type="similarity">
    <text evidence="4 19">In the C-terminal section; belongs to the NnrD/CARKD family.</text>
</comment>
<gene>
    <name evidence="17" type="primary">nnrD</name>
    <name evidence="18" type="synonym">nnrE</name>
    <name evidence="22" type="ORF">TPR58_06955</name>
</gene>
<dbReference type="NCBIfam" id="TIGR00197">
    <property type="entry name" value="yjeF_nterm"/>
    <property type="match status" value="1"/>
</dbReference>
<keyword evidence="23" id="KW-1185">Reference proteome</keyword>
<dbReference type="RefSeq" id="WP_346245890.1">
    <property type="nucleotide sequence ID" value="NZ_JBDIZK010000003.1"/>
</dbReference>
<organism evidence="22 23">
    <name type="scientific">Sphingomonas rustica</name>
    <dbReference type="NCBI Taxonomy" id="3103142"/>
    <lineage>
        <taxon>Bacteria</taxon>
        <taxon>Pseudomonadati</taxon>
        <taxon>Pseudomonadota</taxon>
        <taxon>Alphaproteobacteria</taxon>
        <taxon>Sphingomonadales</taxon>
        <taxon>Sphingomonadaceae</taxon>
        <taxon>Sphingomonas</taxon>
    </lineage>
</organism>
<keyword evidence="12 17" id="KW-0456">Lyase</keyword>
<evidence type="ECO:0000256" key="1">
    <source>
        <dbReference type="ARBA" id="ARBA00000013"/>
    </source>
</evidence>
<feature type="binding site" evidence="18">
    <location>
        <position position="60"/>
    </location>
    <ligand>
        <name>K(+)</name>
        <dbReference type="ChEBI" id="CHEBI:29103"/>
    </ligand>
</feature>
<evidence type="ECO:0000256" key="10">
    <source>
        <dbReference type="ARBA" id="ARBA00023027"/>
    </source>
</evidence>
<dbReference type="InterPro" id="IPR000631">
    <property type="entry name" value="CARKD"/>
</dbReference>
<feature type="binding site" evidence="18">
    <location>
        <begin position="59"/>
        <end position="63"/>
    </location>
    <ligand>
        <name>(6S)-NADPHX</name>
        <dbReference type="ChEBI" id="CHEBI:64076"/>
    </ligand>
</feature>
<reference evidence="22 23" key="1">
    <citation type="submission" date="2024-05" db="EMBL/GenBank/DDBJ databases">
        <title>Sphingomonas sp. HF-S3 16S ribosomal RNA gene Genome sequencing and assembly.</title>
        <authorList>
            <person name="Lee H."/>
        </authorList>
    </citation>
    <scope>NUCLEOTIDE SEQUENCE [LARGE SCALE GENOMIC DNA]</scope>
    <source>
        <strain evidence="22 23">HF-S3</strain>
    </source>
</reference>
<evidence type="ECO:0000256" key="6">
    <source>
        <dbReference type="ARBA" id="ARBA00022741"/>
    </source>
</evidence>
<keyword evidence="5 18" id="KW-0479">Metal-binding</keyword>
<dbReference type="SUPFAM" id="SSF64153">
    <property type="entry name" value="YjeF N-terminal domain-like"/>
    <property type="match status" value="1"/>
</dbReference>
<evidence type="ECO:0000256" key="17">
    <source>
        <dbReference type="HAMAP-Rule" id="MF_01965"/>
    </source>
</evidence>
<keyword evidence="8 17" id="KW-0521">NADP</keyword>
<evidence type="ECO:0000256" key="14">
    <source>
        <dbReference type="ARBA" id="ARBA00025153"/>
    </source>
</evidence>
<evidence type="ECO:0000256" key="12">
    <source>
        <dbReference type="ARBA" id="ARBA00023239"/>
    </source>
</evidence>
<evidence type="ECO:0000256" key="19">
    <source>
        <dbReference type="PIRNR" id="PIRNR017184"/>
    </source>
</evidence>
<evidence type="ECO:0000256" key="9">
    <source>
        <dbReference type="ARBA" id="ARBA00022958"/>
    </source>
</evidence>
<keyword evidence="7 17" id="KW-0067">ATP-binding</keyword>
<comment type="similarity">
    <text evidence="17">Belongs to the NnrD/CARKD family.</text>
</comment>
<dbReference type="Gene3D" id="3.40.1190.20">
    <property type="match status" value="1"/>
</dbReference>
<dbReference type="PROSITE" id="PS51385">
    <property type="entry name" value="YJEF_N"/>
    <property type="match status" value="1"/>
</dbReference>
<dbReference type="InterPro" id="IPR036652">
    <property type="entry name" value="YjeF_N_dom_sf"/>
</dbReference>
<evidence type="ECO:0000256" key="5">
    <source>
        <dbReference type="ARBA" id="ARBA00022723"/>
    </source>
</evidence>
<feature type="binding site" evidence="17">
    <location>
        <position position="409"/>
    </location>
    <ligand>
        <name>AMP</name>
        <dbReference type="ChEBI" id="CHEBI:456215"/>
    </ligand>
</feature>
<feature type="binding site" evidence="18">
    <location>
        <position position="149"/>
    </location>
    <ligand>
        <name>(6S)-NADPHX</name>
        <dbReference type="ChEBI" id="CHEBI:64076"/>
    </ligand>
</feature>
<evidence type="ECO:0000256" key="15">
    <source>
        <dbReference type="ARBA" id="ARBA00048238"/>
    </source>
</evidence>
<dbReference type="PROSITE" id="PS51383">
    <property type="entry name" value="YJEF_C_3"/>
    <property type="match status" value="1"/>
</dbReference>
<comment type="catalytic activity">
    <reaction evidence="15 17 19">
        <text>(6S)-NADHX + ADP = AMP + phosphate + NADH + H(+)</text>
        <dbReference type="Rhea" id="RHEA:32223"/>
        <dbReference type="ChEBI" id="CHEBI:15378"/>
        <dbReference type="ChEBI" id="CHEBI:43474"/>
        <dbReference type="ChEBI" id="CHEBI:57945"/>
        <dbReference type="ChEBI" id="CHEBI:64074"/>
        <dbReference type="ChEBI" id="CHEBI:456215"/>
        <dbReference type="ChEBI" id="CHEBI:456216"/>
        <dbReference type="EC" id="4.2.1.136"/>
    </reaction>
</comment>
<proteinExistence type="inferred from homology"/>
<keyword evidence="13" id="KW-0511">Multifunctional enzyme</keyword>
<dbReference type="Gene3D" id="3.40.50.10260">
    <property type="entry name" value="YjeF N-terminal domain"/>
    <property type="match status" value="1"/>
</dbReference>
<comment type="cofactor">
    <cofactor evidence="18 19">
        <name>K(+)</name>
        <dbReference type="ChEBI" id="CHEBI:29103"/>
    </cofactor>
    <text evidence="18 19">Binds 1 potassium ion per subunit.</text>
</comment>
<feature type="binding site" evidence="18">
    <location>
        <position position="116"/>
    </location>
    <ligand>
        <name>K(+)</name>
        <dbReference type="ChEBI" id="CHEBI:29103"/>
    </ligand>
</feature>
<dbReference type="PROSITE" id="PS01049">
    <property type="entry name" value="YJEF_C_1"/>
    <property type="match status" value="1"/>
</dbReference>
<protein>
    <recommendedName>
        <fullName evidence="19">Bifunctional NAD(P)H-hydrate repair enzyme</fullName>
    </recommendedName>
    <alternativeName>
        <fullName evidence="19">Nicotinamide nucleotide repair protein</fullName>
    </alternativeName>
    <domain>
        <recommendedName>
            <fullName evidence="19">ADP-dependent (S)-NAD(P)H-hydrate dehydratase</fullName>
            <ecNumber evidence="19">4.2.1.136</ecNumber>
        </recommendedName>
        <alternativeName>
            <fullName evidence="19">ADP-dependent NAD(P)HX dehydratase</fullName>
        </alternativeName>
    </domain>
    <domain>
        <recommendedName>
            <fullName evidence="19">NAD(P)H-hydrate epimerase</fullName>
            <ecNumber evidence="19">5.1.99.6</ecNumber>
        </recommendedName>
    </domain>
</protein>
<comment type="catalytic activity">
    <reaction evidence="1 18 19">
        <text>(6R)-NADHX = (6S)-NADHX</text>
        <dbReference type="Rhea" id="RHEA:32215"/>
        <dbReference type="ChEBI" id="CHEBI:64074"/>
        <dbReference type="ChEBI" id="CHEBI:64075"/>
        <dbReference type="EC" id="5.1.99.6"/>
    </reaction>
</comment>
<dbReference type="InterPro" id="IPR029056">
    <property type="entry name" value="Ribokinase-like"/>
</dbReference>
<dbReference type="InterPro" id="IPR017953">
    <property type="entry name" value="Carbohydrate_kinase_pred_CS"/>
</dbReference>
<dbReference type="PANTHER" id="PTHR12592">
    <property type="entry name" value="ATP-DEPENDENT (S)-NAD(P)H-HYDRATE DEHYDRATASE FAMILY MEMBER"/>
    <property type="match status" value="1"/>
</dbReference>
<evidence type="ECO:0000256" key="7">
    <source>
        <dbReference type="ARBA" id="ARBA00022840"/>
    </source>
</evidence>
<comment type="similarity">
    <text evidence="18">Belongs to the NnrE/AIBP family.</text>
</comment>
<evidence type="ECO:0000256" key="4">
    <source>
        <dbReference type="ARBA" id="ARBA00009524"/>
    </source>
</evidence>
<evidence type="ECO:0000259" key="20">
    <source>
        <dbReference type="PROSITE" id="PS51383"/>
    </source>
</evidence>
<keyword evidence="6 17" id="KW-0547">Nucleotide-binding</keyword>
<comment type="caution">
    <text evidence="22">The sequence shown here is derived from an EMBL/GenBank/DDBJ whole genome shotgun (WGS) entry which is preliminary data.</text>
</comment>
<keyword evidence="10 17" id="KW-0520">NAD</keyword>
<feature type="binding site" evidence="17">
    <location>
        <position position="347"/>
    </location>
    <ligand>
        <name>(6S)-NADPHX</name>
        <dbReference type="ChEBI" id="CHEBI:64076"/>
    </ligand>
</feature>
<evidence type="ECO:0000256" key="8">
    <source>
        <dbReference type="ARBA" id="ARBA00022857"/>
    </source>
</evidence>
<feature type="binding site" evidence="17">
    <location>
        <position position="238"/>
    </location>
    <ligand>
        <name>(6S)-NADPHX</name>
        <dbReference type="ChEBI" id="CHEBI:64076"/>
    </ligand>
</feature>
<feature type="domain" description="YjeF C-terminal" evidence="20">
    <location>
        <begin position="205"/>
        <end position="464"/>
    </location>
</feature>
<dbReference type="CDD" id="cd01171">
    <property type="entry name" value="YXKO-related"/>
    <property type="match status" value="1"/>
</dbReference>
<comment type="subunit">
    <text evidence="17">Homotetramer.</text>
</comment>
<dbReference type="EC" id="4.2.1.136" evidence="19"/>
<evidence type="ECO:0000256" key="3">
    <source>
        <dbReference type="ARBA" id="ARBA00006001"/>
    </source>
</evidence>
<dbReference type="Proteomes" id="UP001427805">
    <property type="component" value="Unassembled WGS sequence"/>
</dbReference>
<comment type="cofactor">
    <cofactor evidence="17">
        <name>Mg(2+)</name>
        <dbReference type="ChEBI" id="CHEBI:18420"/>
    </cofactor>
</comment>
<evidence type="ECO:0000259" key="21">
    <source>
        <dbReference type="PROSITE" id="PS51385"/>
    </source>
</evidence>
<dbReference type="PANTHER" id="PTHR12592:SF0">
    <property type="entry name" value="ATP-DEPENDENT (S)-NAD(P)H-HYDRATE DEHYDRATASE"/>
    <property type="match status" value="1"/>
</dbReference>
<feature type="binding site" evidence="17">
    <location>
        <position position="296"/>
    </location>
    <ligand>
        <name>(6S)-NADPHX</name>
        <dbReference type="ChEBI" id="CHEBI:64076"/>
    </ligand>
</feature>
<feature type="binding site" evidence="18">
    <location>
        <position position="152"/>
    </location>
    <ligand>
        <name>K(+)</name>
        <dbReference type="ChEBI" id="CHEBI:29103"/>
    </ligand>
</feature>
<accession>A0ABV0B5S3</accession>
<evidence type="ECO:0000256" key="11">
    <source>
        <dbReference type="ARBA" id="ARBA00023235"/>
    </source>
</evidence>
<comment type="function">
    <text evidence="17">Catalyzes the dehydration of the S-form of NAD(P)HX at the expense of ADP, which is converted to AMP. Together with NAD(P)HX epimerase, which catalyzes the epimerization of the S- and R-forms, the enzyme allows the repair of both epimers of NAD(P)HX, a damaged form of NAD(P)H that is a result of enzymatic or heat-dependent hydration.</text>
</comment>
<feature type="binding site" evidence="17">
    <location>
        <position position="410"/>
    </location>
    <ligand>
        <name>(6S)-NADPHX</name>
        <dbReference type="ChEBI" id="CHEBI:64076"/>
    </ligand>
</feature>
<keyword evidence="9 18" id="KW-0630">Potassium</keyword>
<comment type="function">
    <text evidence="14 19">Bifunctional enzyme that catalyzes the epimerization of the S- and R-forms of NAD(P)HX and the dehydration of the S-form of NAD(P)HX at the expense of ADP, which is converted to AMP. This allows the repair of both epimers of NAD(P)HX, a damaged form of NAD(P)H that is a result of enzymatic or heat-dependent hydration.</text>
</comment>
<dbReference type="EMBL" id="JBDIZK010000003">
    <property type="protein sequence ID" value="MEN3746899.1"/>
    <property type="molecule type" value="Genomic_DNA"/>
</dbReference>
<dbReference type="Pfam" id="PF01256">
    <property type="entry name" value="Carb_kinase"/>
    <property type="match status" value="1"/>
</dbReference>
<dbReference type="HAMAP" id="MF_01966">
    <property type="entry name" value="NADHX_epimerase"/>
    <property type="match status" value="1"/>
</dbReference>
<feature type="domain" description="YjeF N-terminal" evidence="21">
    <location>
        <begin position="10"/>
        <end position="205"/>
    </location>
</feature>
<evidence type="ECO:0000313" key="22">
    <source>
        <dbReference type="EMBL" id="MEN3746899.1"/>
    </source>
</evidence>
<name>A0ABV0B5S3_9SPHN</name>
<evidence type="ECO:0000256" key="13">
    <source>
        <dbReference type="ARBA" id="ARBA00023268"/>
    </source>
</evidence>
<dbReference type="NCBIfam" id="TIGR00196">
    <property type="entry name" value="yjeF_cterm"/>
    <property type="match status" value="1"/>
</dbReference>
<evidence type="ECO:0000256" key="2">
    <source>
        <dbReference type="ARBA" id="ARBA00000909"/>
    </source>
</evidence>
<keyword evidence="11 18" id="KW-0413">Isomerase</keyword>
<feature type="binding site" evidence="18">
    <location>
        <begin position="120"/>
        <end position="126"/>
    </location>
    <ligand>
        <name>(6S)-NADPHX</name>
        <dbReference type="ChEBI" id="CHEBI:64076"/>
    </ligand>
</feature>
<feature type="binding site" evidence="17">
    <location>
        <begin position="380"/>
        <end position="384"/>
    </location>
    <ligand>
        <name>AMP</name>
        <dbReference type="ChEBI" id="CHEBI:456215"/>
    </ligand>
</feature>
<comment type="catalytic activity">
    <reaction evidence="16 17 19">
        <text>(6S)-NADPHX + ADP = AMP + phosphate + NADPH + H(+)</text>
        <dbReference type="Rhea" id="RHEA:32235"/>
        <dbReference type="ChEBI" id="CHEBI:15378"/>
        <dbReference type="ChEBI" id="CHEBI:43474"/>
        <dbReference type="ChEBI" id="CHEBI:57783"/>
        <dbReference type="ChEBI" id="CHEBI:64076"/>
        <dbReference type="ChEBI" id="CHEBI:456215"/>
        <dbReference type="ChEBI" id="CHEBI:456216"/>
        <dbReference type="EC" id="4.2.1.136"/>
    </reaction>
</comment>